<gene>
    <name evidence="4" type="ORF">NXF25_019310</name>
</gene>
<dbReference type="PANTHER" id="PTHR23232">
    <property type="entry name" value="KRAB DOMAIN C2H2 ZINC FINGER"/>
    <property type="match status" value="1"/>
</dbReference>
<feature type="compositionally biased region" description="Low complexity" evidence="2">
    <location>
        <begin position="459"/>
        <end position="476"/>
    </location>
</feature>
<dbReference type="InterPro" id="IPR050169">
    <property type="entry name" value="Krueppel_C2H2_ZnF"/>
</dbReference>
<dbReference type="GO" id="GO:0006355">
    <property type="term" value="P:regulation of DNA-templated transcription"/>
    <property type="evidence" value="ECO:0007669"/>
    <property type="project" value="InterPro"/>
</dbReference>
<feature type="compositionally biased region" description="Basic and acidic residues" evidence="2">
    <location>
        <begin position="393"/>
        <end position="415"/>
    </location>
</feature>
<feature type="compositionally biased region" description="Polar residues" evidence="2">
    <location>
        <begin position="416"/>
        <end position="443"/>
    </location>
</feature>
<evidence type="ECO:0000259" key="3">
    <source>
        <dbReference type="PROSITE" id="PS50805"/>
    </source>
</evidence>
<dbReference type="EMBL" id="JAOTOJ010000008">
    <property type="protein sequence ID" value="KAK9395949.1"/>
    <property type="molecule type" value="Genomic_DNA"/>
</dbReference>
<dbReference type="InterPro" id="IPR036051">
    <property type="entry name" value="KRAB_dom_sf"/>
</dbReference>
<sequence>MAARGLEAAASASCLAGPEASGSRLRCLEGRLASAEEQLGGCQRAVAELGGQLEGKWAALGGLVRDFGRLERRLERLEDLLRNRNFWILRFPPGARGETPKVPVTFDDLSVHFNEQEWGNLDDLQKDLYKTVMKSNYEMLVSMDYAIAKPEILTKIEQGDALCDTNVEAAPEDDTLTLPGAESPIAPVDVSLWLKEEVEGPHVGGKARPLEEIGAGLHEGQSRLVGHVLMTTSPKFMDPENEHPRILLPSGSCRNDAVRREMEAGSSVEYLDFPLGIKEEAEEVSLGPVETHKEPVPYDPSEDYQTITISEEHLCGLQEDQCAQDPLFFGEGSSAVFCNGLLFSLAMSSKGKRKGHGSIWRDGAEREILRPCPSASRQQNVENRSRAFGERERFGVGWRRQETAKGAEGEARKSEAGTTTSGGQCLSSPSGEETPASGCSCTPTPAGWPPVLRPKRTRSSSARIRSSSDYSAGGSASKKEASPQGEKQHRRPQPTHQCADSSAAVRLA</sequence>
<name>A0AAW1B237_CROAD</name>
<dbReference type="Pfam" id="PF01352">
    <property type="entry name" value="KRAB"/>
    <property type="match status" value="1"/>
</dbReference>
<dbReference type="AlphaFoldDB" id="A0AAW1B237"/>
<feature type="region of interest" description="Disordered" evidence="2">
    <location>
        <begin position="393"/>
        <end position="508"/>
    </location>
</feature>
<dbReference type="Proteomes" id="UP001474421">
    <property type="component" value="Unassembled WGS sequence"/>
</dbReference>
<dbReference type="PANTHER" id="PTHR23232:SF118">
    <property type="entry name" value="ZINC FINGER PROTEIN 746"/>
    <property type="match status" value="1"/>
</dbReference>
<evidence type="ECO:0000256" key="2">
    <source>
        <dbReference type="SAM" id="MobiDB-lite"/>
    </source>
</evidence>
<dbReference type="SUPFAM" id="SSF109640">
    <property type="entry name" value="KRAB domain (Kruppel-associated box)"/>
    <property type="match status" value="1"/>
</dbReference>
<proteinExistence type="predicted"/>
<keyword evidence="5" id="KW-1185">Reference proteome</keyword>
<dbReference type="SMART" id="SM00349">
    <property type="entry name" value="KRAB"/>
    <property type="match status" value="1"/>
</dbReference>
<dbReference type="Gene3D" id="6.10.140.140">
    <property type="match status" value="1"/>
</dbReference>
<keyword evidence="1" id="KW-0175">Coiled coil</keyword>
<evidence type="ECO:0000313" key="4">
    <source>
        <dbReference type="EMBL" id="KAK9395949.1"/>
    </source>
</evidence>
<dbReference type="PROSITE" id="PS50805">
    <property type="entry name" value="KRAB"/>
    <property type="match status" value="1"/>
</dbReference>
<evidence type="ECO:0000256" key="1">
    <source>
        <dbReference type="SAM" id="Coils"/>
    </source>
</evidence>
<protein>
    <submittedName>
        <fullName evidence="4">Zinc finger protein</fullName>
    </submittedName>
</protein>
<feature type="coiled-coil region" evidence="1">
    <location>
        <begin position="25"/>
        <end position="80"/>
    </location>
</feature>
<accession>A0AAW1B237</accession>
<dbReference type="InterPro" id="IPR001909">
    <property type="entry name" value="KRAB"/>
</dbReference>
<reference evidence="4 5" key="1">
    <citation type="journal article" date="2024" name="Proc. Natl. Acad. Sci. U.S.A.">
        <title>The genetic regulatory architecture and epigenomic basis for age-related changes in rattlesnake venom.</title>
        <authorList>
            <person name="Hogan M.P."/>
            <person name="Holding M.L."/>
            <person name="Nystrom G.S."/>
            <person name="Colston T.J."/>
            <person name="Bartlett D.A."/>
            <person name="Mason A.J."/>
            <person name="Ellsworth S.A."/>
            <person name="Rautsaw R.M."/>
            <person name="Lawrence K.C."/>
            <person name="Strickland J.L."/>
            <person name="He B."/>
            <person name="Fraser P."/>
            <person name="Margres M.J."/>
            <person name="Gilbert D.M."/>
            <person name="Gibbs H.L."/>
            <person name="Parkinson C.L."/>
            <person name="Rokyta D.R."/>
        </authorList>
    </citation>
    <scope>NUCLEOTIDE SEQUENCE [LARGE SCALE GENOMIC DNA]</scope>
    <source>
        <strain evidence="4">DRR0105</strain>
    </source>
</reference>
<feature type="domain" description="KRAB" evidence="3">
    <location>
        <begin position="104"/>
        <end position="175"/>
    </location>
</feature>
<organism evidence="4 5">
    <name type="scientific">Crotalus adamanteus</name>
    <name type="common">Eastern diamondback rattlesnake</name>
    <dbReference type="NCBI Taxonomy" id="8729"/>
    <lineage>
        <taxon>Eukaryota</taxon>
        <taxon>Metazoa</taxon>
        <taxon>Chordata</taxon>
        <taxon>Craniata</taxon>
        <taxon>Vertebrata</taxon>
        <taxon>Euteleostomi</taxon>
        <taxon>Lepidosauria</taxon>
        <taxon>Squamata</taxon>
        <taxon>Bifurcata</taxon>
        <taxon>Unidentata</taxon>
        <taxon>Episquamata</taxon>
        <taxon>Toxicofera</taxon>
        <taxon>Serpentes</taxon>
        <taxon>Colubroidea</taxon>
        <taxon>Viperidae</taxon>
        <taxon>Crotalinae</taxon>
        <taxon>Crotalus</taxon>
    </lineage>
</organism>
<comment type="caution">
    <text evidence="4">The sequence shown here is derived from an EMBL/GenBank/DDBJ whole genome shotgun (WGS) entry which is preliminary data.</text>
</comment>
<dbReference type="CDD" id="cd07765">
    <property type="entry name" value="KRAB_A-box"/>
    <property type="match status" value="1"/>
</dbReference>
<evidence type="ECO:0000313" key="5">
    <source>
        <dbReference type="Proteomes" id="UP001474421"/>
    </source>
</evidence>